<dbReference type="EMBL" id="AYGX02000165">
    <property type="protein sequence ID" value="KRO24044.1"/>
    <property type="molecule type" value="Genomic_DNA"/>
</dbReference>
<organism evidence="9 10">
    <name type="scientific">Lactiplantibacillus fabifermentans DSM 21115</name>
    <dbReference type="NCBI Taxonomy" id="1413187"/>
    <lineage>
        <taxon>Bacteria</taxon>
        <taxon>Bacillati</taxon>
        <taxon>Bacillota</taxon>
        <taxon>Bacilli</taxon>
        <taxon>Lactobacillales</taxon>
        <taxon>Lactobacillaceae</taxon>
        <taxon>Lactiplantibacillus</taxon>
    </lineage>
</organism>
<evidence type="ECO:0000259" key="8">
    <source>
        <dbReference type="Pfam" id="PF00462"/>
    </source>
</evidence>
<accession>A0A0R2NFA4</accession>
<protein>
    <recommendedName>
        <fullName evidence="3">Glutaredoxin-like protein NrdH</fullName>
    </recommendedName>
</protein>
<comment type="caution">
    <text evidence="9">The sequence shown here is derived from an EMBL/GenBank/DDBJ whole genome shotgun (WGS) entry which is preliminary data.</text>
</comment>
<dbReference type="Gene3D" id="3.40.30.10">
    <property type="entry name" value="Glutaredoxin"/>
    <property type="match status" value="1"/>
</dbReference>
<feature type="domain" description="Glutaredoxin" evidence="8">
    <location>
        <begin position="7"/>
        <end position="63"/>
    </location>
</feature>
<keyword evidence="5" id="KW-0249">Electron transport</keyword>
<dbReference type="GO" id="GO:0045454">
    <property type="term" value="P:cell redox homeostasis"/>
    <property type="evidence" value="ECO:0007669"/>
    <property type="project" value="InterPro"/>
</dbReference>
<evidence type="ECO:0000256" key="2">
    <source>
        <dbReference type="ARBA" id="ARBA00007787"/>
    </source>
</evidence>
<name>A0A0R2NFA4_9LACO</name>
<dbReference type="Proteomes" id="UP000050920">
    <property type="component" value="Unassembled WGS sequence"/>
</dbReference>
<dbReference type="CDD" id="cd02976">
    <property type="entry name" value="NrdH"/>
    <property type="match status" value="1"/>
</dbReference>
<dbReference type="InterPro" id="IPR051548">
    <property type="entry name" value="Grx-like_ET"/>
</dbReference>
<dbReference type="Pfam" id="PF00462">
    <property type="entry name" value="Glutaredoxin"/>
    <property type="match status" value="1"/>
</dbReference>
<reference evidence="9 10" key="1">
    <citation type="journal article" date="2015" name="Genome Announc.">
        <title>Expanding the biotechnology potential of lactobacilli through comparative genomics of 213 strains and associated genera.</title>
        <authorList>
            <person name="Sun Z."/>
            <person name="Harris H.M."/>
            <person name="McCann A."/>
            <person name="Guo C."/>
            <person name="Argimon S."/>
            <person name="Zhang W."/>
            <person name="Yang X."/>
            <person name="Jeffery I.B."/>
            <person name="Cooney J.C."/>
            <person name="Kagawa T.F."/>
            <person name="Liu W."/>
            <person name="Song Y."/>
            <person name="Salvetti E."/>
            <person name="Wrobel A."/>
            <person name="Rasinkangas P."/>
            <person name="Parkhill J."/>
            <person name="Rea M.C."/>
            <person name="O'Sullivan O."/>
            <person name="Ritari J."/>
            <person name="Douillard F.P."/>
            <person name="Paul Ross R."/>
            <person name="Yang R."/>
            <person name="Briner A.E."/>
            <person name="Felis G.E."/>
            <person name="de Vos W.M."/>
            <person name="Barrangou R."/>
            <person name="Klaenhammer T.R."/>
            <person name="Caufield P.W."/>
            <person name="Cui Y."/>
            <person name="Zhang H."/>
            <person name="O'Toole P.W."/>
        </authorList>
    </citation>
    <scope>NUCLEOTIDE SEQUENCE [LARGE SCALE GENOMIC DNA]</scope>
    <source>
        <strain evidence="9 10">DSM 21115</strain>
    </source>
</reference>
<keyword evidence="6" id="KW-1015">Disulfide bond</keyword>
<dbReference type="PROSITE" id="PS51354">
    <property type="entry name" value="GLUTAREDOXIN_2"/>
    <property type="match status" value="1"/>
</dbReference>
<dbReference type="PANTHER" id="PTHR34386">
    <property type="entry name" value="GLUTAREDOXIN"/>
    <property type="match status" value="1"/>
</dbReference>
<dbReference type="InterPro" id="IPR036249">
    <property type="entry name" value="Thioredoxin-like_sf"/>
</dbReference>
<keyword evidence="4" id="KW-0813">Transport</keyword>
<dbReference type="InterPro" id="IPR002109">
    <property type="entry name" value="Glutaredoxin"/>
</dbReference>
<evidence type="ECO:0000256" key="4">
    <source>
        <dbReference type="ARBA" id="ARBA00022448"/>
    </source>
</evidence>
<evidence type="ECO:0000256" key="3">
    <source>
        <dbReference type="ARBA" id="ARBA00017945"/>
    </source>
</evidence>
<dbReference type="PANTHER" id="PTHR34386:SF1">
    <property type="entry name" value="GLUTAREDOXIN-LIKE PROTEIN NRDH"/>
    <property type="match status" value="1"/>
</dbReference>
<evidence type="ECO:0000256" key="7">
    <source>
        <dbReference type="ARBA" id="ARBA00023284"/>
    </source>
</evidence>
<keyword evidence="10" id="KW-1185">Reference proteome</keyword>
<sequence length="79" mass="8934">MIQMKKVTVFTKNNCMQCKMTKKFLSAHGIAFEEKNINTNPEYVDYLKDQGFHAVPVVEINGENSIAGFRPDALKQLAV</sequence>
<gene>
    <name evidence="9" type="ORF">DY78_GL001708</name>
</gene>
<evidence type="ECO:0000313" key="9">
    <source>
        <dbReference type="EMBL" id="KRO24044.1"/>
    </source>
</evidence>
<dbReference type="SUPFAM" id="SSF52833">
    <property type="entry name" value="Thioredoxin-like"/>
    <property type="match status" value="1"/>
</dbReference>
<dbReference type="AlphaFoldDB" id="A0A0R2NFA4"/>
<evidence type="ECO:0000313" key="10">
    <source>
        <dbReference type="Proteomes" id="UP000050920"/>
    </source>
</evidence>
<evidence type="ECO:0000256" key="6">
    <source>
        <dbReference type="ARBA" id="ARBA00023157"/>
    </source>
</evidence>
<proteinExistence type="inferred from homology"/>
<dbReference type="GO" id="GO:0009055">
    <property type="term" value="F:electron transfer activity"/>
    <property type="evidence" value="ECO:0007669"/>
    <property type="project" value="TreeGrafter"/>
</dbReference>
<dbReference type="InterPro" id="IPR011909">
    <property type="entry name" value="GlrX_NrdH"/>
</dbReference>
<comment type="similarity">
    <text evidence="2">Belongs to the glutaredoxin family.</text>
</comment>
<evidence type="ECO:0000256" key="5">
    <source>
        <dbReference type="ARBA" id="ARBA00022982"/>
    </source>
</evidence>
<keyword evidence="7" id="KW-0676">Redox-active center</keyword>
<dbReference type="NCBIfam" id="TIGR02194">
    <property type="entry name" value="GlrX_NrdH"/>
    <property type="match status" value="1"/>
</dbReference>
<evidence type="ECO:0000256" key="1">
    <source>
        <dbReference type="ARBA" id="ARBA00002292"/>
    </source>
</evidence>
<comment type="function">
    <text evidence="1">Electron transport system for the ribonucleotide reductase system NrdEF.</text>
</comment>